<proteinExistence type="predicted"/>
<dbReference type="Proteomes" id="UP000466388">
    <property type="component" value="Unassembled WGS sequence"/>
</dbReference>
<comment type="caution">
    <text evidence="1">The sequence shown here is derived from an EMBL/GenBank/DDBJ whole genome shotgun (WGS) entry which is preliminary data.</text>
</comment>
<evidence type="ECO:0000313" key="1">
    <source>
        <dbReference type="EMBL" id="MTV82323.1"/>
    </source>
</evidence>
<accession>A0A7X2XVE0</accession>
<dbReference type="Pfam" id="PF10078">
    <property type="entry name" value="DUF2316"/>
    <property type="match status" value="1"/>
</dbReference>
<dbReference type="InterPro" id="IPR018757">
    <property type="entry name" value="DUF2316"/>
</dbReference>
<evidence type="ECO:0000313" key="2">
    <source>
        <dbReference type="Proteomes" id="UP000466388"/>
    </source>
</evidence>
<sequence>MSLTIEQEDATRHELAENLTRSGLTINDLAQALKTTPAIISATMDLDARHIEDPWIIATYLQTYMQAHHQDAVPYTALKGDYHHYWFLNAKRIERGVIK</sequence>
<dbReference type="RefSeq" id="WP_155431595.1">
    <property type="nucleotide sequence ID" value="NZ_WNJO01000006.1"/>
</dbReference>
<keyword evidence="2" id="KW-1185">Reference proteome</keyword>
<reference evidence="1 2" key="1">
    <citation type="submission" date="2019-11" db="EMBL/GenBank/DDBJ databases">
        <title>Lactobacillus sp. nov. CRM56-3, isolated from fermented tea leaves.</title>
        <authorList>
            <person name="Phuengjayaem S."/>
            <person name="Tanasupawat S."/>
        </authorList>
    </citation>
    <scope>NUCLEOTIDE SEQUENCE [LARGE SCALE GENOMIC DNA]</scope>
    <source>
        <strain evidence="1 2">CRM56-3</strain>
    </source>
</reference>
<name>A0A7X2XVE0_9LACO</name>
<gene>
    <name evidence="1" type="ORF">GM612_06610</name>
</gene>
<protein>
    <submittedName>
        <fullName evidence="1">DUF2316 family protein</fullName>
    </submittedName>
</protein>
<dbReference type="AlphaFoldDB" id="A0A7X2XVE0"/>
<dbReference type="EMBL" id="WNJO01000006">
    <property type="protein sequence ID" value="MTV82323.1"/>
    <property type="molecule type" value="Genomic_DNA"/>
</dbReference>
<organism evidence="1 2">
    <name type="scientific">Secundilactobacillus folii</name>
    <dbReference type="NCBI Taxonomy" id="2678357"/>
    <lineage>
        <taxon>Bacteria</taxon>
        <taxon>Bacillati</taxon>
        <taxon>Bacillota</taxon>
        <taxon>Bacilli</taxon>
        <taxon>Lactobacillales</taxon>
        <taxon>Lactobacillaceae</taxon>
        <taxon>Secundilactobacillus</taxon>
    </lineage>
</organism>